<evidence type="ECO:0008006" key="4">
    <source>
        <dbReference type="Google" id="ProtNLM"/>
    </source>
</evidence>
<organism evidence="2 3">
    <name type="scientific">Candidatus Ornithospirochaeta avicola</name>
    <dbReference type="NCBI Taxonomy" id="2840896"/>
    <lineage>
        <taxon>Bacteria</taxon>
        <taxon>Pseudomonadati</taxon>
        <taxon>Spirochaetota</taxon>
        <taxon>Spirochaetia</taxon>
        <taxon>Spirochaetales</taxon>
        <taxon>Spirochaetaceae</taxon>
        <taxon>Spirochaetaceae incertae sedis</taxon>
        <taxon>Candidatus Ornithospirochaeta</taxon>
    </lineage>
</organism>
<proteinExistence type="predicted"/>
<evidence type="ECO:0000313" key="2">
    <source>
        <dbReference type="EMBL" id="HIV98330.1"/>
    </source>
</evidence>
<gene>
    <name evidence="2" type="ORF">IAB12_00940</name>
</gene>
<dbReference type="EMBL" id="DXHU01000005">
    <property type="protein sequence ID" value="HIV98330.1"/>
    <property type="molecule type" value="Genomic_DNA"/>
</dbReference>
<evidence type="ECO:0000256" key="1">
    <source>
        <dbReference type="SAM" id="SignalP"/>
    </source>
</evidence>
<accession>A0A9D1PSJ9</accession>
<protein>
    <recommendedName>
        <fullName evidence="4">WxL domain-containing protein</fullName>
    </recommendedName>
</protein>
<reference evidence="2" key="2">
    <citation type="submission" date="2021-04" db="EMBL/GenBank/DDBJ databases">
        <authorList>
            <person name="Gilroy R."/>
        </authorList>
    </citation>
    <scope>NUCLEOTIDE SEQUENCE</scope>
    <source>
        <strain evidence="2">Gambia11-129</strain>
    </source>
</reference>
<dbReference type="AlphaFoldDB" id="A0A9D1PSJ9"/>
<dbReference type="Proteomes" id="UP000823936">
    <property type="component" value="Unassembled WGS sequence"/>
</dbReference>
<evidence type="ECO:0000313" key="3">
    <source>
        <dbReference type="Proteomes" id="UP000823936"/>
    </source>
</evidence>
<feature type="chain" id="PRO_5039292026" description="WxL domain-containing protein" evidence="1">
    <location>
        <begin position="20"/>
        <end position="209"/>
    </location>
</feature>
<reference evidence="2" key="1">
    <citation type="journal article" date="2021" name="PeerJ">
        <title>Extensive microbial diversity within the chicken gut microbiome revealed by metagenomics and culture.</title>
        <authorList>
            <person name="Gilroy R."/>
            <person name="Ravi A."/>
            <person name="Getino M."/>
            <person name="Pursley I."/>
            <person name="Horton D.L."/>
            <person name="Alikhan N.F."/>
            <person name="Baker D."/>
            <person name="Gharbi K."/>
            <person name="Hall N."/>
            <person name="Watson M."/>
            <person name="Adriaenssens E.M."/>
            <person name="Foster-Nyarko E."/>
            <person name="Jarju S."/>
            <person name="Secka A."/>
            <person name="Antonio M."/>
            <person name="Oren A."/>
            <person name="Chaudhuri R.R."/>
            <person name="La Ragione R."/>
            <person name="Hildebrand F."/>
            <person name="Pallen M.J."/>
        </authorList>
    </citation>
    <scope>NUCLEOTIDE SEQUENCE</scope>
    <source>
        <strain evidence="2">Gambia11-129</strain>
    </source>
</reference>
<sequence>MKKFIVFSIVLFSSLLLFSASVYNSTDQGATEIAKASAETTVAFDLSAGDEGTEYLVFGFTGEEVSSNDFAPKNGKEKVSLKQKVNTTTVQESTKSALVADNTDDTIYAFWQISSGKSITLALMIDSALTYEENNGAKIPWSVTWDSNKSVASPTGDTPNQTNVHVHNGSNPVESGSVALKISTEDLSNLNLSNKIYTAKLTMIVVSYI</sequence>
<keyword evidence="1" id="KW-0732">Signal</keyword>
<feature type="signal peptide" evidence="1">
    <location>
        <begin position="1"/>
        <end position="19"/>
    </location>
</feature>
<comment type="caution">
    <text evidence="2">The sequence shown here is derived from an EMBL/GenBank/DDBJ whole genome shotgun (WGS) entry which is preliminary data.</text>
</comment>
<name>A0A9D1PSJ9_9SPIO</name>